<dbReference type="PANTHER" id="PTHR12277:SF79">
    <property type="entry name" value="XAA-PRO DIPEPTIDYL-PEPTIDASE-RELATED"/>
    <property type="match status" value="1"/>
</dbReference>
<dbReference type="PANTHER" id="PTHR12277">
    <property type="entry name" value="ALPHA/BETA HYDROLASE DOMAIN-CONTAINING PROTEIN"/>
    <property type="match status" value="1"/>
</dbReference>
<dbReference type="OrthoDB" id="9777090at2"/>
<dbReference type="GO" id="GO:0003824">
    <property type="term" value="F:catalytic activity"/>
    <property type="evidence" value="ECO:0007669"/>
    <property type="project" value="UniProtKB-ARBA"/>
</dbReference>
<dbReference type="STRING" id="1430326.B8W66_20320"/>
<dbReference type="AlphaFoldDB" id="A0A1X2LQ29"/>
<comment type="caution">
    <text evidence="2">The sequence shown here is derived from an EMBL/GenBank/DDBJ whole genome shotgun (WGS) entry which is preliminary data.</text>
</comment>
<organism evidence="2 3">
    <name type="scientific">Mycobacterium decipiens</name>
    <dbReference type="NCBI Taxonomy" id="1430326"/>
    <lineage>
        <taxon>Bacteria</taxon>
        <taxon>Bacillati</taxon>
        <taxon>Actinomycetota</taxon>
        <taxon>Actinomycetes</taxon>
        <taxon>Mycobacteriales</taxon>
        <taxon>Mycobacteriaceae</taxon>
        <taxon>Mycobacterium</taxon>
    </lineage>
</organism>
<accession>A0A1X2LQ29</accession>
<dbReference type="Proteomes" id="UP000193247">
    <property type="component" value="Unassembled WGS sequence"/>
</dbReference>
<dbReference type="RefSeq" id="WP_085327058.1">
    <property type="nucleotide sequence ID" value="NZ_NCXP01000037.1"/>
</dbReference>
<gene>
    <name evidence="2" type="ORF">B8W66_20320</name>
</gene>
<feature type="domain" description="AB hydrolase-1" evidence="1">
    <location>
        <begin position="79"/>
        <end position="181"/>
    </location>
</feature>
<keyword evidence="3" id="KW-1185">Reference proteome</keyword>
<name>A0A1X2LQ29_9MYCO</name>
<proteinExistence type="predicted"/>
<protein>
    <recommendedName>
        <fullName evidence="1">AB hydrolase-1 domain-containing protein</fullName>
    </recommendedName>
</protein>
<evidence type="ECO:0000313" key="3">
    <source>
        <dbReference type="Proteomes" id="UP000193247"/>
    </source>
</evidence>
<dbReference type="Pfam" id="PF00561">
    <property type="entry name" value="Abhydrolase_1"/>
    <property type="match status" value="1"/>
</dbReference>
<evidence type="ECO:0000259" key="1">
    <source>
        <dbReference type="Pfam" id="PF00561"/>
    </source>
</evidence>
<dbReference type="EMBL" id="NCXP01000037">
    <property type="protein sequence ID" value="OSC38463.1"/>
    <property type="molecule type" value="Genomic_DNA"/>
</dbReference>
<dbReference type="InterPro" id="IPR029058">
    <property type="entry name" value="AB_hydrolase_fold"/>
</dbReference>
<sequence>MSRKRRRALSIVAIVALVASGVLAFIWSQQRRLIYFPSPGPVPHASSVLPAGRDVVVETPDGMRLGAWYFPRASGGSGPAVLVCNGNAGDRSMRAGLAVALNRMGLSVLLFDYRGYGGNPGRPSEQGLAADAGAAREWLAGQADVDPKRIAYFGESLGAAVAVALAVQRAPAALVLRSPFTSLADVGAVHYPWLPVRRLLLDRYPSVERIASVDAPVLVIAGSGDDIVPAALSERLVEAAGEPKRYVVVPGVGHNDPELLDGRELLDAIRGFLAETPVLGH</sequence>
<reference evidence="2 3" key="1">
    <citation type="submission" date="2017-04" db="EMBL/GenBank/DDBJ databases">
        <title>The new phylogeny of genus Mycobacterium.</title>
        <authorList>
            <person name="Tortoli E."/>
            <person name="Trovato A."/>
            <person name="Cirillo D.M."/>
        </authorList>
    </citation>
    <scope>NUCLEOTIDE SEQUENCE [LARGE SCALE GENOMIC DNA]</scope>
    <source>
        <strain evidence="2 3">TBL 1200985</strain>
    </source>
</reference>
<evidence type="ECO:0000313" key="2">
    <source>
        <dbReference type="EMBL" id="OSC38463.1"/>
    </source>
</evidence>
<dbReference type="InterPro" id="IPR000073">
    <property type="entry name" value="AB_hydrolase_1"/>
</dbReference>
<dbReference type="Gene3D" id="3.40.50.1820">
    <property type="entry name" value="alpha/beta hydrolase"/>
    <property type="match status" value="1"/>
</dbReference>
<dbReference type="SUPFAM" id="SSF53474">
    <property type="entry name" value="alpha/beta-Hydrolases"/>
    <property type="match status" value="1"/>
</dbReference>